<dbReference type="AlphaFoldDB" id="A0A7G7ML24"/>
<dbReference type="PANTHER" id="PTHR21661:SF35">
    <property type="entry name" value="EPOXIDE HYDROLASE"/>
    <property type="match status" value="1"/>
</dbReference>
<dbReference type="InterPro" id="IPR010497">
    <property type="entry name" value="Epoxide_hydro_N"/>
</dbReference>
<evidence type="ECO:0000256" key="2">
    <source>
        <dbReference type="ARBA" id="ARBA00022797"/>
    </source>
</evidence>
<proteinExistence type="inferred from homology"/>
<dbReference type="PANTHER" id="PTHR21661">
    <property type="entry name" value="EPOXIDE HYDROLASE 1-RELATED"/>
    <property type="match status" value="1"/>
</dbReference>
<evidence type="ECO:0000313" key="6">
    <source>
        <dbReference type="EMBL" id="QNG53485.1"/>
    </source>
</evidence>
<name>A0A7G7ML24_9PSEU</name>
<dbReference type="KEGG" id="ppel:H6H00_05805"/>
<comment type="similarity">
    <text evidence="1">Belongs to the peptidase S33 family.</text>
</comment>
<dbReference type="InterPro" id="IPR000639">
    <property type="entry name" value="Epox_hydrolase-like"/>
</dbReference>
<feature type="active site" description="Nucleophile" evidence="4">
    <location>
        <position position="179"/>
    </location>
</feature>
<dbReference type="Pfam" id="PF06441">
    <property type="entry name" value="EHN"/>
    <property type="match status" value="1"/>
</dbReference>
<evidence type="ECO:0000256" key="1">
    <source>
        <dbReference type="ARBA" id="ARBA00010088"/>
    </source>
</evidence>
<dbReference type="Gene3D" id="3.40.50.1820">
    <property type="entry name" value="alpha/beta hydrolase"/>
    <property type="match status" value="1"/>
</dbReference>
<keyword evidence="7" id="KW-1185">Reference proteome</keyword>
<dbReference type="RefSeq" id="WP_185720312.1">
    <property type="nucleotide sequence ID" value="NZ_BAAAWI010000001.1"/>
</dbReference>
<evidence type="ECO:0000313" key="7">
    <source>
        <dbReference type="Proteomes" id="UP000515728"/>
    </source>
</evidence>
<gene>
    <name evidence="6" type="ORF">H6H00_05805</name>
</gene>
<keyword evidence="3 6" id="KW-0378">Hydrolase</keyword>
<evidence type="ECO:0000259" key="5">
    <source>
        <dbReference type="Pfam" id="PF06441"/>
    </source>
</evidence>
<dbReference type="InterPro" id="IPR029058">
    <property type="entry name" value="AB_hydrolase_fold"/>
</dbReference>
<feature type="domain" description="Epoxide hydrolase N-terminal" evidence="5">
    <location>
        <begin position="5"/>
        <end position="110"/>
    </location>
</feature>
<dbReference type="GO" id="GO:0004301">
    <property type="term" value="F:epoxide hydrolase activity"/>
    <property type="evidence" value="ECO:0007669"/>
    <property type="project" value="TreeGrafter"/>
</dbReference>
<organism evidence="6 7">
    <name type="scientific">Pseudonocardia petroleophila</name>
    <dbReference type="NCBI Taxonomy" id="37331"/>
    <lineage>
        <taxon>Bacteria</taxon>
        <taxon>Bacillati</taxon>
        <taxon>Actinomycetota</taxon>
        <taxon>Actinomycetes</taxon>
        <taxon>Pseudonocardiales</taxon>
        <taxon>Pseudonocardiaceae</taxon>
        <taxon>Pseudonocardia</taxon>
    </lineage>
</organism>
<reference evidence="6 7" key="1">
    <citation type="submission" date="2020-08" db="EMBL/GenBank/DDBJ databases">
        <authorList>
            <person name="Mo P."/>
        </authorList>
    </citation>
    <scope>NUCLEOTIDE SEQUENCE [LARGE SCALE GENOMIC DNA]</scope>
    <source>
        <strain evidence="6 7">CGMCC 4.1532</strain>
    </source>
</reference>
<protein>
    <submittedName>
        <fullName evidence="6">Epoxide hydrolase</fullName>
    </submittedName>
</protein>
<dbReference type="PRINTS" id="PR00412">
    <property type="entry name" value="EPOXHYDRLASE"/>
</dbReference>
<dbReference type="GO" id="GO:0097176">
    <property type="term" value="P:epoxide metabolic process"/>
    <property type="evidence" value="ECO:0007669"/>
    <property type="project" value="TreeGrafter"/>
</dbReference>
<dbReference type="Proteomes" id="UP000515728">
    <property type="component" value="Chromosome"/>
</dbReference>
<sequence>MTENPRPFRVEIPQADLDDLADRLARTRLPRPAPGDDWDYGVPNHHLQETVEHWRTAFDWRAQEARMNAFPQYLTEIDGQTVHFLHVPSAEADATPLLLVHTYPGSFADFLDVIGPLTDPVAHGGRAEDAFSVVVPSIPGFGFSTPVVDRGWTSARTARTFDALMRSLGYASYGVHGSDMGAIIARELGLLDPPGFLGLHVLQLFSFPSGDPAEFEALEPADYAGLEHMQWFQSVGGYNAMNASRPQTVAAGLSDSPVGQLAYSELFESFGNGTSLVTRDQVLTQVSLYWFTNTSATAARSYLEDARSGAEPRVSSARTGVAVFADDFQTIRAFAERDNSGIVHWSRFPDGGHFAAMERPDAVVGDLRTFFAAAPVTR</sequence>
<evidence type="ECO:0000256" key="4">
    <source>
        <dbReference type="PIRSR" id="PIRSR001112-1"/>
    </source>
</evidence>
<dbReference type="SUPFAM" id="SSF53474">
    <property type="entry name" value="alpha/beta-Hydrolases"/>
    <property type="match status" value="1"/>
</dbReference>
<accession>A0A7G7ML24</accession>
<feature type="active site" description="Proton acceptor" evidence="4">
    <location>
        <position position="353"/>
    </location>
</feature>
<dbReference type="InterPro" id="IPR016292">
    <property type="entry name" value="Epoxide_hydrolase"/>
</dbReference>
<evidence type="ECO:0000256" key="3">
    <source>
        <dbReference type="ARBA" id="ARBA00022801"/>
    </source>
</evidence>
<feature type="active site" description="Proton donor" evidence="4">
    <location>
        <position position="302"/>
    </location>
</feature>
<dbReference type="EMBL" id="CP060131">
    <property type="protein sequence ID" value="QNG53485.1"/>
    <property type="molecule type" value="Genomic_DNA"/>
</dbReference>
<keyword evidence="2" id="KW-0058">Aromatic hydrocarbons catabolism</keyword>
<dbReference type="PIRSF" id="PIRSF001112">
    <property type="entry name" value="Epoxide_hydrolase"/>
    <property type="match status" value="1"/>
</dbReference>